<evidence type="ECO:0000313" key="2">
    <source>
        <dbReference type="Proteomes" id="UP000197003"/>
    </source>
</evidence>
<reference evidence="1 2" key="1">
    <citation type="submission" date="2017-04" db="EMBL/GenBank/DDBJ databases">
        <title>Whole genome sequence of Bdellovibrio bacteriovorus strain SSB218315.</title>
        <authorList>
            <person name="Oyedara O."/>
            <person name="Rodriguez-Perez M.A."/>
        </authorList>
    </citation>
    <scope>NUCLEOTIDE SEQUENCE [LARGE SCALE GENOMIC DNA]</scope>
    <source>
        <strain evidence="1 2">SSB218315</strain>
    </source>
</reference>
<dbReference type="AlphaFoldDB" id="A0A1Z3N642"/>
<dbReference type="OrthoDB" id="5295449at2"/>
<gene>
    <name evidence="1" type="ORF">B9G79_04655</name>
</gene>
<sequence length="93" mass="10409">MKQNIEICSGCIARSTEARAESPVESRKLFLAEVQAALTARRPDVEWNLSTVSCMRFCPENKLSIVVLNRMGMTRGSAVDTIVEDILIRIDRP</sequence>
<organism evidence="1 2">
    <name type="scientific">Bdellovibrio bacteriovorus</name>
    <dbReference type="NCBI Taxonomy" id="959"/>
    <lineage>
        <taxon>Bacteria</taxon>
        <taxon>Pseudomonadati</taxon>
        <taxon>Bdellovibrionota</taxon>
        <taxon>Bdellovibrionia</taxon>
        <taxon>Bdellovibrionales</taxon>
        <taxon>Pseudobdellovibrionaceae</taxon>
        <taxon>Bdellovibrio</taxon>
    </lineage>
</organism>
<proteinExistence type="predicted"/>
<dbReference type="EMBL" id="CP020946">
    <property type="protein sequence ID" value="ASD62907.1"/>
    <property type="molecule type" value="Genomic_DNA"/>
</dbReference>
<accession>A0A1Z3N642</accession>
<protein>
    <submittedName>
        <fullName evidence="1">Uncharacterized protein</fullName>
    </submittedName>
</protein>
<dbReference type="RefSeq" id="WP_088564499.1">
    <property type="nucleotide sequence ID" value="NZ_CP020946.1"/>
</dbReference>
<evidence type="ECO:0000313" key="1">
    <source>
        <dbReference type="EMBL" id="ASD62907.1"/>
    </source>
</evidence>
<name>A0A1Z3N642_BDEBC</name>
<dbReference type="Proteomes" id="UP000197003">
    <property type="component" value="Chromosome"/>
</dbReference>